<dbReference type="EMBL" id="JABDTM020018746">
    <property type="protein sequence ID" value="KAH0817849.1"/>
    <property type="molecule type" value="Genomic_DNA"/>
</dbReference>
<sequence length="979" mass="109408">MFVLESDVISNDTVLLHGHVENLDFDNAIFANTESEVTFFDDKTFKSNLTINGTVSFDGFVNDFNFTQFCKFAWGEVRHKNLTLDGDAFFVRGPDVAHVNGLSVQTINEEAWFGDEDSVLTGSLELGGVTFTTDVTVGGFVDNISLTHLHENYFSKSKDQNVTAMFTFEGDLVFESDVTVPEMTLGGEVNRLDLDEFVHTALLNDHDQVFESVVFLENCSVQNLTGEFLVNGLDLDKDVMRYDKVNMVTGAKHFDNLSIKSLKLDKNVKIQSVDVLEWFKNSVLTTTGSNITGTKSFKSATFRNGLQLDGNLNGLRFDSGNVMLKSVPQEITGVKIIQAPLRDPVVFKGIKLKGRLNGVDIVELINNQAYKNRDNIFKSRLNFFNNITVDNLEVKKSFRGVNMSELITNVTNLGALNNLVDQYNKLLNMASKLEDSIGAQAYFLHHYKVVQTIPGVSNSRKVLWIDGAYRIGVLVEDSGVKMDLYCWNPQDEQFTKDASLTFKSDHLVYVDQVLMGQYLYMERSDGLGEFAPVSSSADNTVTIHTNTTTSTTSFALPSNTACTLFTYSDCNPKIFCAKGQSVHLLQTLDTVASKAASITVDTLYLVIVSKPSGEESRTELWRFDNRTNAFEMQQSMFEAHPKSVATASYNGFHYLAIASGHLHNAIYSGRVEIRRFDPATRAFLPWQSLELDAPVQVEFATLPSDELVLYVLTDNPTEPLLVFRYEGIAGFQLTVTGSTLPEIVYLNQFLGGVDRHFIVAQSRDEINVIEAIFKVLRKCFRLMMKGRDESEAQMSTRMVGVVESMDHQIRLKPNSDVGESHVSPDEIISCDEALCPEIKPPKWIMIVMGRSVGPLKDKGVDVRGEISGKSLSKLVPILRRVLYERFVRQRPAGVALHKRDPGARKVDVLLKNHSEEQETSTTELQLITVPARSGASSLIVIYPWSSVVRWWKTLAARVLILSQVPDLRSGQFVQEALHL</sequence>
<keyword evidence="2" id="KW-1185">Reference proteome</keyword>
<dbReference type="GO" id="GO:0007165">
    <property type="term" value="P:signal transduction"/>
    <property type="evidence" value="ECO:0007669"/>
    <property type="project" value="TreeGrafter"/>
</dbReference>
<dbReference type="PANTHER" id="PTHR15261">
    <property type="entry name" value="THROMBOSPONDIN-TYPE LAMININ G DOMAIN AND EAR REPEAT-CONTAINING"/>
    <property type="match status" value="1"/>
</dbReference>
<dbReference type="PANTHER" id="PTHR15261:SF4">
    <property type="entry name" value="THROMBOSPONDIN-TYPE LAMININ G DOMAIN AND EAR REPEAT-CONTAINING PROTEIN"/>
    <property type="match status" value="1"/>
</dbReference>
<name>A0A8J6HNE9_TENMO</name>
<dbReference type="Proteomes" id="UP000719412">
    <property type="component" value="Unassembled WGS sequence"/>
</dbReference>
<evidence type="ECO:0000313" key="2">
    <source>
        <dbReference type="Proteomes" id="UP000719412"/>
    </source>
</evidence>
<accession>A0A8J6HNE9</accession>
<comment type="caution">
    <text evidence="1">The sequence shown here is derived from an EMBL/GenBank/DDBJ whole genome shotgun (WGS) entry which is preliminary data.</text>
</comment>
<proteinExistence type="predicted"/>
<protein>
    <submittedName>
        <fullName evidence="1">Uncharacterized protein</fullName>
    </submittedName>
</protein>
<dbReference type="AlphaFoldDB" id="A0A8J6HNE9"/>
<organism evidence="1 2">
    <name type="scientific">Tenebrio molitor</name>
    <name type="common">Yellow mealworm beetle</name>
    <dbReference type="NCBI Taxonomy" id="7067"/>
    <lineage>
        <taxon>Eukaryota</taxon>
        <taxon>Metazoa</taxon>
        <taxon>Ecdysozoa</taxon>
        <taxon>Arthropoda</taxon>
        <taxon>Hexapoda</taxon>
        <taxon>Insecta</taxon>
        <taxon>Pterygota</taxon>
        <taxon>Neoptera</taxon>
        <taxon>Endopterygota</taxon>
        <taxon>Coleoptera</taxon>
        <taxon>Polyphaga</taxon>
        <taxon>Cucujiformia</taxon>
        <taxon>Tenebrionidae</taxon>
        <taxon>Tenebrio</taxon>
    </lineage>
</organism>
<evidence type="ECO:0000313" key="1">
    <source>
        <dbReference type="EMBL" id="KAH0817849.1"/>
    </source>
</evidence>
<reference evidence="1" key="2">
    <citation type="submission" date="2021-08" db="EMBL/GenBank/DDBJ databases">
        <authorList>
            <person name="Eriksson T."/>
        </authorList>
    </citation>
    <scope>NUCLEOTIDE SEQUENCE</scope>
    <source>
        <strain evidence="1">Stoneville</strain>
        <tissue evidence="1">Whole head</tissue>
    </source>
</reference>
<reference evidence="1" key="1">
    <citation type="journal article" date="2020" name="J Insects Food Feed">
        <title>The yellow mealworm (Tenebrio molitor) genome: a resource for the emerging insects as food and feed industry.</title>
        <authorList>
            <person name="Eriksson T."/>
            <person name="Andere A."/>
            <person name="Kelstrup H."/>
            <person name="Emery V."/>
            <person name="Picard C."/>
        </authorList>
    </citation>
    <scope>NUCLEOTIDE SEQUENCE</scope>
    <source>
        <strain evidence="1">Stoneville</strain>
        <tissue evidence="1">Whole head</tissue>
    </source>
</reference>
<gene>
    <name evidence="1" type="ORF">GEV33_004941</name>
</gene>